<dbReference type="InterPro" id="IPR017520">
    <property type="entry name" value="CHP03086"/>
</dbReference>
<reference evidence="2 3" key="1">
    <citation type="submission" date="2019-07" db="EMBL/GenBank/DDBJ databases">
        <title>complete genome sequencing of Ornithinimicrobium sp. H23M54.</title>
        <authorList>
            <person name="Bae J.-W."/>
            <person name="Lee S.-Y."/>
        </authorList>
    </citation>
    <scope>NUCLEOTIDE SEQUENCE [LARGE SCALE GENOMIC DNA]</scope>
    <source>
        <strain evidence="2 3">H23M54</strain>
    </source>
</reference>
<dbReference type="Gene3D" id="1.20.120.450">
    <property type="entry name" value="dinb family like domain"/>
    <property type="match status" value="1"/>
</dbReference>
<dbReference type="InterPro" id="IPR017517">
    <property type="entry name" value="Maleyloyr_isom"/>
</dbReference>
<dbReference type="InterPro" id="IPR024344">
    <property type="entry name" value="MDMPI_metal-binding"/>
</dbReference>
<protein>
    <submittedName>
        <fullName evidence="2">TIGR03086 family protein</fullName>
    </submittedName>
</protein>
<dbReference type="AlphaFoldDB" id="A0A516G9L1"/>
<dbReference type="EMBL" id="CP041616">
    <property type="protein sequence ID" value="QDO88211.1"/>
    <property type="molecule type" value="Genomic_DNA"/>
</dbReference>
<name>A0A516G9L1_9MICO</name>
<dbReference type="Pfam" id="PF11716">
    <property type="entry name" value="MDMPI_N"/>
    <property type="match status" value="1"/>
</dbReference>
<dbReference type="NCBIfam" id="TIGR03083">
    <property type="entry name" value="maleylpyruvate isomerase family mycothiol-dependent enzyme"/>
    <property type="match status" value="1"/>
</dbReference>
<feature type="domain" description="Mycothiol-dependent maleylpyruvate isomerase metal-binding" evidence="1">
    <location>
        <begin position="17"/>
        <end position="127"/>
    </location>
</feature>
<dbReference type="GO" id="GO:0046872">
    <property type="term" value="F:metal ion binding"/>
    <property type="evidence" value="ECO:0007669"/>
    <property type="project" value="InterPro"/>
</dbReference>
<accession>A0A516G9L1</accession>
<dbReference type="SUPFAM" id="SSF109854">
    <property type="entry name" value="DinB/YfiT-like putative metalloenzymes"/>
    <property type="match status" value="1"/>
</dbReference>
<sequence>MTETQTTHHDLTDLYRDRAADIGELLGSTSEWDRPTPCEGWTVRDLVAHLIDTQRDFLTERGLEVPEVSVNDPRLAWDEHTAAVQRLLADPEVGPSEYDGYFGPATVAGTMATFYGWDLLVHRWDLARALGADEQFTPEELDQIEAALPGFGDALYSPGICARPVDVPETEARQVQLLARLGRDAR</sequence>
<evidence type="ECO:0000259" key="1">
    <source>
        <dbReference type="Pfam" id="PF11716"/>
    </source>
</evidence>
<dbReference type="InterPro" id="IPR034660">
    <property type="entry name" value="DinB/YfiT-like"/>
</dbReference>
<dbReference type="KEGG" id="orz:FNH13_07525"/>
<evidence type="ECO:0000313" key="2">
    <source>
        <dbReference type="EMBL" id="QDO88211.1"/>
    </source>
</evidence>
<dbReference type="OrthoDB" id="5185819at2"/>
<dbReference type="Proteomes" id="UP000315395">
    <property type="component" value="Chromosome"/>
</dbReference>
<dbReference type="NCBIfam" id="TIGR03086">
    <property type="entry name" value="TIGR03086 family metal-binding protein"/>
    <property type="match status" value="1"/>
</dbReference>
<keyword evidence="3" id="KW-1185">Reference proteome</keyword>
<organism evidence="2 3">
    <name type="scientific">Ornithinimicrobium ciconiae</name>
    <dbReference type="NCBI Taxonomy" id="2594265"/>
    <lineage>
        <taxon>Bacteria</taxon>
        <taxon>Bacillati</taxon>
        <taxon>Actinomycetota</taxon>
        <taxon>Actinomycetes</taxon>
        <taxon>Micrococcales</taxon>
        <taxon>Ornithinimicrobiaceae</taxon>
        <taxon>Ornithinimicrobium</taxon>
    </lineage>
</organism>
<proteinExistence type="predicted"/>
<evidence type="ECO:0000313" key="3">
    <source>
        <dbReference type="Proteomes" id="UP000315395"/>
    </source>
</evidence>
<dbReference type="RefSeq" id="WP_143782886.1">
    <property type="nucleotide sequence ID" value="NZ_CP041616.1"/>
</dbReference>
<gene>
    <name evidence="2" type="ORF">FNH13_07525</name>
</gene>